<dbReference type="PANTHER" id="PTHR12110">
    <property type="entry name" value="HYDROXYPYRUVATE ISOMERASE"/>
    <property type="match status" value="1"/>
</dbReference>
<dbReference type="AlphaFoldDB" id="A0A1G9CVN3"/>
<evidence type="ECO:0000313" key="2">
    <source>
        <dbReference type="EMBL" id="SDK55738.1"/>
    </source>
</evidence>
<dbReference type="STRING" id="380244.SAMN05216298_0534"/>
<keyword evidence="2" id="KW-0413">Isomerase</keyword>
<name>A0A1G9CVN3_9ACTN</name>
<evidence type="ECO:0000259" key="1">
    <source>
        <dbReference type="Pfam" id="PF01261"/>
    </source>
</evidence>
<dbReference type="OrthoDB" id="9798407at2"/>
<dbReference type="InterPro" id="IPR036237">
    <property type="entry name" value="Xyl_isomerase-like_sf"/>
</dbReference>
<dbReference type="Gene3D" id="3.20.20.150">
    <property type="entry name" value="Divalent-metal-dependent TIM barrel enzymes"/>
    <property type="match status" value="1"/>
</dbReference>
<dbReference type="Pfam" id="PF01261">
    <property type="entry name" value="AP_endonuc_2"/>
    <property type="match status" value="1"/>
</dbReference>
<dbReference type="InterPro" id="IPR013022">
    <property type="entry name" value="Xyl_isomerase-like_TIM-brl"/>
</dbReference>
<dbReference type="RefSeq" id="WP_091042265.1">
    <property type="nucleotide sequence ID" value="NZ_FNGF01000001.1"/>
</dbReference>
<reference evidence="3" key="1">
    <citation type="submission" date="2016-10" db="EMBL/GenBank/DDBJ databases">
        <authorList>
            <person name="Varghese N."/>
            <person name="Submissions S."/>
        </authorList>
    </citation>
    <scope>NUCLEOTIDE SEQUENCE [LARGE SCALE GENOMIC DNA]</scope>
    <source>
        <strain evidence="3">CGMCC 4.3147</strain>
    </source>
</reference>
<dbReference type="InterPro" id="IPR050312">
    <property type="entry name" value="IolE/XylAMocC-like"/>
</dbReference>
<keyword evidence="3" id="KW-1185">Reference proteome</keyword>
<organism evidence="2 3">
    <name type="scientific">Glycomyces sambucus</name>
    <dbReference type="NCBI Taxonomy" id="380244"/>
    <lineage>
        <taxon>Bacteria</taxon>
        <taxon>Bacillati</taxon>
        <taxon>Actinomycetota</taxon>
        <taxon>Actinomycetes</taxon>
        <taxon>Glycomycetales</taxon>
        <taxon>Glycomycetaceae</taxon>
        <taxon>Glycomyces</taxon>
    </lineage>
</organism>
<accession>A0A1G9CVN3</accession>
<evidence type="ECO:0000313" key="3">
    <source>
        <dbReference type="Proteomes" id="UP000198662"/>
    </source>
</evidence>
<protein>
    <submittedName>
        <fullName evidence="2">Sugar phosphate isomerase/epimerase</fullName>
    </submittedName>
</protein>
<dbReference type="Proteomes" id="UP000198662">
    <property type="component" value="Unassembled WGS sequence"/>
</dbReference>
<dbReference type="SUPFAM" id="SSF51658">
    <property type="entry name" value="Xylose isomerase-like"/>
    <property type="match status" value="1"/>
</dbReference>
<dbReference type="GO" id="GO:0016853">
    <property type="term" value="F:isomerase activity"/>
    <property type="evidence" value="ECO:0007669"/>
    <property type="project" value="UniProtKB-KW"/>
</dbReference>
<dbReference type="PANTHER" id="PTHR12110:SF41">
    <property type="entry name" value="INOSOSE DEHYDRATASE"/>
    <property type="match status" value="1"/>
</dbReference>
<gene>
    <name evidence="2" type="ORF">SAMN05216298_0534</name>
</gene>
<dbReference type="EMBL" id="FNGF01000001">
    <property type="protein sequence ID" value="SDK55738.1"/>
    <property type="molecule type" value="Genomic_DNA"/>
</dbReference>
<proteinExistence type="predicted"/>
<feature type="domain" description="Xylose isomerase-like TIM barrel" evidence="1">
    <location>
        <begin position="24"/>
        <end position="252"/>
    </location>
</feature>
<sequence length="281" mass="30801">MTRIGVQCFTLREEIASRGVYDTFRAVHDIGYRTAEVSAVPMTEANVAELVRVRDELGFEFASISGGLTGDESLLNAFDKFIADAKALGADMIRIGMLPAAAMRDPATVAAFADECEEVAVRLADHGIRLHYHNHHVDFAKYEGRYLLDVIAERSPSVGLEIDAHWVQRGGLDPVRTLRKYAGRVAMVHLKDYRIANLPDEVYTALDAGDSGPWQEAMGAVVQFAEVGEGNLDFPSIIETAIAIGADHLLVEQDECYGRTALECLTTSYLNLVAMGYGELF</sequence>